<evidence type="ECO:0000313" key="2">
    <source>
        <dbReference type="Proteomes" id="UP000634136"/>
    </source>
</evidence>
<proteinExistence type="predicted"/>
<dbReference type="AlphaFoldDB" id="A0A834TF50"/>
<keyword evidence="2" id="KW-1185">Reference proteome</keyword>
<dbReference type="Proteomes" id="UP000634136">
    <property type="component" value="Unassembled WGS sequence"/>
</dbReference>
<gene>
    <name evidence="1" type="ORF">G2W53_026493</name>
</gene>
<sequence>MSLVKRVVAMGVVLVAFPKEGSLEECSLLVKMVERQVRLHEIVVSLVGLVARPLIEGYFGHVILGWSGPMVDRAVRQKGI</sequence>
<evidence type="ECO:0000313" key="1">
    <source>
        <dbReference type="EMBL" id="KAF7821038.1"/>
    </source>
</evidence>
<reference evidence="1" key="1">
    <citation type="submission" date="2020-09" db="EMBL/GenBank/DDBJ databases">
        <title>Genome-Enabled Discovery of Anthraquinone Biosynthesis in Senna tora.</title>
        <authorList>
            <person name="Kang S.-H."/>
            <person name="Pandey R.P."/>
            <person name="Lee C.-M."/>
            <person name="Sim J.-S."/>
            <person name="Jeong J.-T."/>
            <person name="Choi B.-S."/>
            <person name="Jung M."/>
            <person name="Ginzburg D."/>
            <person name="Zhao K."/>
            <person name="Won S.Y."/>
            <person name="Oh T.-J."/>
            <person name="Yu Y."/>
            <person name="Kim N.-H."/>
            <person name="Lee O.R."/>
            <person name="Lee T.-H."/>
            <person name="Bashyal P."/>
            <person name="Kim T.-S."/>
            <person name="Lee W.-H."/>
            <person name="Kawkins C."/>
            <person name="Kim C.-K."/>
            <person name="Kim J.S."/>
            <person name="Ahn B.O."/>
            <person name="Rhee S.Y."/>
            <person name="Sohng J.K."/>
        </authorList>
    </citation>
    <scope>NUCLEOTIDE SEQUENCE</scope>
    <source>
        <tissue evidence="1">Leaf</tissue>
    </source>
</reference>
<dbReference type="EMBL" id="JAAIUW010000008">
    <property type="protein sequence ID" value="KAF7821038.1"/>
    <property type="molecule type" value="Genomic_DNA"/>
</dbReference>
<accession>A0A834TF50</accession>
<protein>
    <submittedName>
        <fullName evidence="1">Uncharacterized protein</fullName>
    </submittedName>
</protein>
<comment type="caution">
    <text evidence="1">The sequence shown here is derived from an EMBL/GenBank/DDBJ whole genome shotgun (WGS) entry which is preliminary data.</text>
</comment>
<name>A0A834TF50_9FABA</name>
<organism evidence="1 2">
    <name type="scientific">Senna tora</name>
    <dbReference type="NCBI Taxonomy" id="362788"/>
    <lineage>
        <taxon>Eukaryota</taxon>
        <taxon>Viridiplantae</taxon>
        <taxon>Streptophyta</taxon>
        <taxon>Embryophyta</taxon>
        <taxon>Tracheophyta</taxon>
        <taxon>Spermatophyta</taxon>
        <taxon>Magnoliopsida</taxon>
        <taxon>eudicotyledons</taxon>
        <taxon>Gunneridae</taxon>
        <taxon>Pentapetalae</taxon>
        <taxon>rosids</taxon>
        <taxon>fabids</taxon>
        <taxon>Fabales</taxon>
        <taxon>Fabaceae</taxon>
        <taxon>Caesalpinioideae</taxon>
        <taxon>Cassia clade</taxon>
        <taxon>Senna</taxon>
    </lineage>
</organism>